<evidence type="ECO:0000256" key="5">
    <source>
        <dbReference type="ARBA" id="ARBA00023054"/>
    </source>
</evidence>
<protein>
    <submittedName>
        <fullName evidence="11 12">TANK-binding kinase 1-binding protein 1</fullName>
    </submittedName>
</protein>
<gene>
    <name evidence="11 12" type="primary">TBKBP1</name>
</gene>
<feature type="compositionally biased region" description="Low complexity" evidence="8">
    <location>
        <begin position="331"/>
        <end position="345"/>
    </location>
</feature>
<evidence type="ECO:0000256" key="8">
    <source>
        <dbReference type="SAM" id="MobiDB-lite"/>
    </source>
</evidence>
<dbReference type="Proteomes" id="UP000515159">
    <property type="component" value="Chromosome 13"/>
</dbReference>
<feature type="coiled-coil region" evidence="7">
    <location>
        <begin position="147"/>
        <end position="174"/>
    </location>
</feature>
<reference evidence="11 12" key="1">
    <citation type="submission" date="2025-04" db="UniProtKB">
        <authorList>
            <consortium name="RefSeq"/>
        </authorList>
    </citation>
    <scope>IDENTIFICATION</scope>
</reference>
<feature type="coiled-coil region" evidence="7">
    <location>
        <begin position="225"/>
        <end position="269"/>
    </location>
</feature>
<dbReference type="PANTHER" id="PTHR14432">
    <property type="entry name" value="PROSAPIP2 PROTEIN/5-AZACYTIDINE INDUCED GENE 2"/>
    <property type="match status" value="1"/>
</dbReference>
<dbReference type="KEGG" id="gsh:117347802"/>
<accession>A0A6P8P274</accession>
<dbReference type="InterPro" id="IPR041641">
    <property type="entry name" value="CALCOCO1/2_Zn_UBZ1"/>
</dbReference>
<keyword evidence="11 12" id="KW-0808">Transferase</keyword>
<dbReference type="PANTHER" id="PTHR14432:SF2">
    <property type="entry name" value="TANK-BINDING KINASE 1-BINDING PROTEIN 1"/>
    <property type="match status" value="1"/>
</dbReference>
<dbReference type="PROSITE" id="PS51905">
    <property type="entry name" value="ZF_UBZ1"/>
    <property type="match status" value="1"/>
</dbReference>
<dbReference type="AlphaFoldDB" id="A0A6P8P274"/>
<dbReference type="RefSeq" id="XP_033775080.1">
    <property type="nucleotide sequence ID" value="XM_033919189.1"/>
</dbReference>
<evidence type="ECO:0000256" key="6">
    <source>
        <dbReference type="PROSITE-ProRule" id="PRU01253"/>
    </source>
</evidence>
<feature type="region of interest" description="Disordered" evidence="8">
    <location>
        <begin position="404"/>
        <end position="442"/>
    </location>
</feature>
<evidence type="ECO:0000256" key="7">
    <source>
        <dbReference type="SAM" id="Coils"/>
    </source>
</evidence>
<feature type="domain" description="UBZ1-type" evidence="9">
    <location>
        <begin position="570"/>
        <end position="596"/>
    </location>
</feature>
<dbReference type="Pfam" id="PF12845">
    <property type="entry name" value="TBD"/>
    <property type="match status" value="1"/>
</dbReference>
<keyword evidence="10" id="KW-1185">Reference proteome</keyword>
<evidence type="ECO:0000256" key="4">
    <source>
        <dbReference type="ARBA" id="ARBA00022833"/>
    </source>
</evidence>
<feature type="compositionally biased region" description="Polar residues" evidence="8">
    <location>
        <begin position="404"/>
        <end position="413"/>
    </location>
</feature>
<dbReference type="OrthoDB" id="8796075at2759"/>
<sequence>MDSMFEDDISILTQERLCHDGEWIDSPNTDLSSNMCSASHFALITAYDDIKVRLTGLERENTNLKRKLKLYEIKYPVFSEFGEEWNIKGYDTKEDSLLKAEKASLQQQFNQFQDELQKGREREEQLDEMIQAYQKICMEKTVLQTELSEMRDMLETHMNHIQNMEQQVRQRESNSFQKLQNKELQFLSVRANSGFRHDMFSPVVLERSLGLQSSRSLDDTCDLEVRRLEMELEEVRRELQSSQLKEEQLKEECRRLESELKQLQKARDEDLVCSESQRDMAWLKKVGDDQVNLALAYTELTEEFSKLRNMSLLQSQILRRLLQEHASNAGQSHSSLPQHHSPASQRRSPIPQCKSPIPQGQSPVLQRRSPISLCQSPILQRRSPVPLCQSPLCQSPVIQSTASQHQSPVSSCPSPALQRRSPSSSERNITDSAYSKPSSHHIKAGFQGRRSYSEVNDAALYPQTCSVWLQPETATLPAHCSYSEYMSSACGPLSPTDLFQDPLQSSDEEDWTVPSPPSPEVGTVRCASFCAGFPIPDASVSRSTASYSRAEHAQSWPSINLLMEAVDSDIRSCPLCQVAFPMGYPDDALIKHIDSHLENSKI</sequence>
<name>A0A6P8P274_GEOSA</name>
<dbReference type="GO" id="GO:0008270">
    <property type="term" value="F:zinc ion binding"/>
    <property type="evidence" value="ECO:0007669"/>
    <property type="project" value="UniProtKB-KW"/>
</dbReference>
<evidence type="ECO:0000313" key="10">
    <source>
        <dbReference type="Proteomes" id="UP000515159"/>
    </source>
</evidence>
<keyword evidence="11 12" id="KW-0418">Kinase</keyword>
<dbReference type="InterPro" id="IPR051891">
    <property type="entry name" value="TBK1-IKBKE_adapters"/>
</dbReference>
<dbReference type="GeneID" id="117347802"/>
<keyword evidence="5 7" id="KW-0175">Coiled coil</keyword>
<dbReference type="RefSeq" id="XP_033775079.1">
    <property type="nucleotide sequence ID" value="XM_033919188.1"/>
</dbReference>
<keyword evidence="2" id="KW-0479">Metal-binding</keyword>
<proteinExistence type="predicted"/>
<feature type="compositionally biased region" description="Polar residues" evidence="8">
    <location>
        <begin position="420"/>
        <end position="437"/>
    </location>
</feature>
<evidence type="ECO:0000256" key="1">
    <source>
        <dbReference type="ARBA" id="ARBA00022553"/>
    </source>
</evidence>
<dbReference type="GO" id="GO:0005737">
    <property type="term" value="C:cytoplasm"/>
    <property type="evidence" value="ECO:0007669"/>
    <property type="project" value="TreeGrafter"/>
</dbReference>
<keyword evidence="4" id="KW-0862">Zinc</keyword>
<organism evidence="10 12">
    <name type="scientific">Geotrypetes seraphini</name>
    <name type="common">Gaboon caecilian</name>
    <name type="synonym">Caecilia seraphini</name>
    <dbReference type="NCBI Taxonomy" id="260995"/>
    <lineage>
        <taxon>Eukaryota</taxon>
        <taxon>Metazoa</taxon>
        <taxon>Chordata</taxon>
        <taxon>Craniata</taxon>
        <taxon>Vertebrata</taxon>
        <taxon>Euteleostomi</taxon>
        <taxon>Amphibia</taxon>
        <taxon>Gymnophiona</taxon>
        <taxon>Geotrypetes</taxon>
    </lineage>
</organism>
<dbReference type="GO" id="GO:0016301">
    <property type="term" value="F:kinase activity"/>
    <property type="evidence" value="ECO:0007669"/>
    <property type="project" value="UniProtKB-KW"/>
</dbReference>
<feature type="region of interest" description="Disordered" evidence="8">
    <location>
        <begin position="328"/>
        <end position="366"/>
    </location>
</feature>
<evidence type="ECO:0000256" key="2">
    <source>
        <dbReference type="ARBA" id="ARBA00022723"/>
    </source>
</evidence>
<dbReference type="InterPro" id="IPR024581">
    <property type="entry name" value="TBD"/>
</dbReference>
<feature type="coiled-coil region" evidence="7">
    <location>
        <begin position="47"/>
        <end position="74"/>
    </location>
</feature>
<dbReference type="CTD" id="9755"/>
<evidence type="ECO:0000313" key="12">
    <source>
        <dbReference type="RefSeq" id="XP_033775080.1"/>
    </source>
</evidence>
<evidence type="ECO:0000313" key="11">
    <source>
        <dbReference type="RefSeq" id="XP_033775079.1"/>
    </source>
</evidence>
<keyword evidence="3 6" id="KW-0863">Zinc-finger</keyword>
<evidence type="ECO:0000256" key="3">
    <source>
        <dbReference type="ARBA" id="ARBA00022771"/>
    </source>
</evidence>
<evidence type="ECO:0000259" key="9">
    <source>
        <dbReference type="PROSITE" id="PS51905"/>
    </source>
</evidence>
<keyword evidence="1" id="KW-0597">Phosphoprotein</keyword>